<dbReference type="SMART" id="SM00066">
    <property type="entry name" value="GAL4"/>
    <property type="match status" value="1"/>
</dbReference>
<feature type="compositionally biased region" description="Polar residues" evidence="3">
    <location>
        <begin position="49"/>
        <end position="60"/>
    </location>
</feature>
<name>A0ABR1F541_9ASCO</name>
<dbReference type="PROSITE" id="PS00463">
    <property type="entry name" value="ZN2_CY6_FUNGAL_1"/>
    <property type="match status" value="1"/>
</dbReference>
<reference evidence="5 6" key="1">
    <citation type="submission" date="2024-03" db="EMBL/GenBank/DDBJ databases">
        <title>Genome-scale model development and genomic sequencing of the oleaginous clade Lipomyces.</title>
        <authorList>
            <consortium name="Lawrence Berkeley National Laboratory"/>
            <person name="Czajka J.J."/>
            <person name="Han Y."/>
            <person name="Kim J."/>
            <person name="Mondo S.J."/>
            <person name="Hofstad B.A."/>
            <person name="Robles A."/>
            <person name="Haridas S."/>
            <person name="Riley R."/>
            <person name="LaButti K."/>
            <person name="Pangilinan J."/>
            <person name="Andreopoulos W."/>
            <person name="Lipzen A."/>
            <person name="Yan J."/>
            <person name="Wang M."/>
            <person name="Ng V."/>
            <person name="Grigoriev I.V."/>
            <person name="Spatafora J.W."/>
            <person name="Magnuson J.K."/>
            <person name="Baker S.E."/>
            <person name="Pomraning K.R."/>
        </authorList>
    </citation>
    <scope>NUCLEOTIDE SEQUENCE [LARGE SCALE GENOMIC DNA]</scope>
    <source>
        <strain evidence="5 6">Phaff 52-87</strain>
    </source>
</reference>
<feature type="compositionally biased region" description="Low complexity" evidence="3">
    <location>
        <begin position="10"/>
        <end position="27"/>
    </location>
</feature>
<feature type="region of interest" description="Disordered" evidence="3">
    <location>
        <begin position="213"/>
        <end position="280"/>
    </location>
</feature>
<feature type="compositionally biased region" description="Basic and acidic residues" evidence="3">
    <location>
        <begin position="350"/>
        <end position="361"/>
    </location>
</feature>
<protein>
    <recommendedName>
        <fullName evidence="4">Zn(2)-C6 fungal-type domain-containing protein</fullName>
    </recommendedName>
</protein>
<feature type="compositionally biased region" description="Polar residues" evidence="3">
    <location>
        <begin position="270"/>
        <end position="280"/>
    </location>
</feature>
<dbReference type="PANTHER" id="PTHR31001">
    <property type="entry name" value="UNCHARACTERIZED TRANSCRIPTIONAL REGULATORY PROTEIN"/>
    <property type="match status" value="1"/>
</dbReference>
<keyword evidence="6" id="KW-1185">Reference proteome</keyword>
<dbReference type="GeneID" id="90038138"/>
<dbReference type="InterPro" id="IPR001138">
    <property type="entry name" value="Zn2Cys6_DnaBD"/>
</dbReference>
<feature type="region of interest" description="Disordered" evidence="3">
    <location>
        <begin position="339"/>
        <end position="385"/>
    </location>
</feature>
<evidence type="ECO:0000256" key="1">
    <source>
        <dbReference type="ARBA" id="ARBA00004123"/>
    </source>
</evidence>
<dbReference type="InterPro" id="IPR050613">
    <property type="entry name" value="Sec_Metabolite_Reg"/>
</dbReference>
<dbReference type="CDD" id="cd00067">
    <property type="entry name" value="GAL4"/>
    <property type="match status" value="1"/>
</dbReference>
<organism evidence="5 6">
    <name type="scientific">Myxozyma melibiosi</name>
    <dbReference type="NCBI Taxonomy" id="54550"/>
    <lineage>
        <taxon>Eukaryota</taxon>
        <taxon>Fungi</taxon>
        <taxon>Dikarya</taxon>
        <taxon>Ascomycota</taxon>
        <taxon>Saccharomycotina</taxon>
        <taxon>Lipomycetes</taxon>
        <taxon>Lipomycetales</taxon>
        <taxon>Lipomycetaceae</taxon>
        <taxon>Myxozyma</taxon>
    </lineage>
</organism>
<evidence type="ECO:0000256" key="3">
    <source>
        <dbReference type="SAM" id="MobiDB-lite"/>
    </source>
</evidence>
<dbReference type="Gene3D" id="4.10.240.10">
    <property type="entry name" value="Zn(2)-C6 fungal-type DNA-binding domain"/>
    <property type="match status" value="1"/>
</dbReference>
<feature type="compositionally biased region" description="Polar residues" evidence="3">
    <location>
        <begin position="1002"/>
        <end position="1015"/>
    </location>
</feature>
<feature type="compositionally biased region" description="Low complexity" evidence="3">
    <location>
        <begin position="80"/>
        <end position="93"/>
    </location>
</feature>
<keyword evidence="2" id="KW-0539">Nucleus</keyword>
<dbReference type="PANTHER" id="PTHR31001:SF90">
    <property type="entry name" value="CENTROMERE DNA-BINDING PROTEIN COMPLEX CBF3 SUBUNIT B"/>
    <property type="match status" value="1"/>
</dbReference>
<feature type="region of interest" description="Disordered" evidence="3">
    <location>
        <begin position="73"/>
        <end position="138"/>
    </location>
</feature>
<proteinExistence type="predicted"/>
<evidence type="ECO:0000313" key="6">
    <source>
        <dbReference type="Proteomes" id="UP001498771"/>
    </source>
</evidence>
<evidence type="ECO:0000256" key="2">
    <source>
        <dbReference type="ARBA" id="ARBA00023242"/>
    </source>
</evidence>
<feature type="region of interest" description="Disordered" evidence="3">
    <location>
        <begin position="1"/>
        <end position="60"/>
    </location>
</feature>
<feature type="compositionally biased region" description="Low complexity" evidence="3">
    <location>
        <begin position="982"/>
        <end position="997"/>
    </location>
</feature>
<evidence type="ECO:0000259" key="4">
    <source>
        <dbReference type="PROSITE" id="PS50048"/>
    </source>
</evidence>
<comment type="subcellular location">
    <subcellularLocation>
        <location evidence="1">Nucleus</location>
    </subcellularLocation>
</comment>
<dbReference type="Proteomes" id="UP001498771">
    <property type="component" value="Unassembled WGS sequence"/>
</dbReference>
<feature type="compositionally biased region" description="Polar residues" evidence="3">
    <location>
        <begin position="219"/>
        <end position="249"/>
    </location>
</feature>
<dbReference type="SUPFAM" id="SSF57701">
    <property type="entry name" value="Zn2/Cys6 DNA-binding domain"/>
    <property type="match status" value="1"/>
</dbReference>
<dbReference type="RefSeq" id="XP_064767950.1">
    <property type="nucleotide sequence ID" value="XM_064912626.1"/>
</dbReference>
<sequence length="1079" mass="119710">MDVAHITNGSSQQQQRQQQQQPQQQNSLPPPLPQHSGSTINAPLDRLPNPTTSMSYVLNSPVSTAPSISSLLHQQPERLSPQSQTSSQQQPQSANMTTAKSIGDPAQDTQHQQGFYEFSSSREELSDPKPPGTRKRRRIPVSCAVCRQRKLKCNRMQPCSGCVRHGTVDLCVYAVKPWIAQNLPGAVATISPSSSSSSPSSVPATHLPDNYGYSAAIPGTQTFSMTRSPGKTSQRPLTDSPMHQQNQQHLSERLPGLQRSPQPGSVALPSYSNSQVSHISNQDSYRTASAVQSIQDEIAGVQKATSGLSGGMAPLQEYNELKNRMERLESMIQRFGGSGGQLLPGNNNDHSIKLPPIRDDLQSSASEGPAVNSESPRTGATAGTASQPYVFAPEPRLRAHVTVKKNRFSFHGPFTAVTACKHDAYLAKYMACDDMKKAKSPFKKMLKEKKHSAGRPGKHEQLAPETEEMIRETLDTNADLAKMFPRLEHRDLCEYLITRFLQTINLVFPIVHPTSFRAAMMKYWEQKWKFQNGTAAKPAPTDTTSKAYAMDKKLHKLNKCSSQRKEHMRGTALMAILLKLGRMACGPNWTPSKAGFDDKYAPLFEYRLKDFAWKCLNETSYLQKSDFVALQVLLGIRVHNMLASEVTEGPDTCDSGSFSGLLCQVALTMGLHRDPDQFPQVPPDLADAWRIMWAEILSVDTDRSLCIAVPFAISTEMSDTLVDKLRPFQLVATASEQPSVHFLHCKVQFNMLARSILSRLLLPDLELQKTEFDQHMAWLSAFEEKNLSSFQLLVEMINADTDPAVSGPQDSYDLTQKYILQLQFLRLQLSLLRSYAPKDEAEQRRVFIDRLRCAEKLLDTIVTCTRRPQLFSGFMPLIIPLSLRHFPAHLITIYIGILRQIGEQPASVAGLQGIVTDENWRTPDMAFKYDDRTVCDIKRLYQTASKICSWIESESETNYSALRMFPLARTYLEACKDAISKGGSSASVSSNQEASNEMPLTESPNAGLTDDTGSLVSPKEGQDWADALTTLGLDPAEDTVSLMGDGAIGEWWHDWSVAVEDALFDDMDIEHMPIGAGVV</sequence>
<feature type="region of interest" description="Disordered" evidence="3">
    <location>
        <begin position="982"/>
        <end position="1020"/>
    </location>
</feature>
<dbReference type="CDD" id="cd12148">
    <property type="entry name" value="fungal_TF_MHR"/>
    <property type="match status" value="1"/>
</dbReference>
<dbReference type="InterPro" id="IPR036864">
    <property type="entry name" value="Zn2-C6_fun-type_DNA-bd_sf"/>
</dbReference>
<dbReference type="Pfam" id="PF00172">
    <property type="entry name" value="Zn_clus"/>
    <property type="match status" value="1"/>
</dbReference>
<comment type="caution">
    <text evidence="5">The sequence shown here is derived from an EMBL/GenBank/DDBJ whole genome shotgun (WGS) entry which is preliminary data.</text>
</comment>
<evidence type="ECO:0000313" key="5">
    <source>
        <dbReference type="EMBL" id="KAK7204917.1"/>
    </source>
</evidence>
<dbReference type="EMBL" id="JBBJBU010000006">
    <property type="protein sequence ID" value="KAK7204917.1"/>
    <property type="molecule type" value="Genomic_DNA"/>
</dbReference>
<gene>
    <name evidence="5" type="ORF">BZA70DRAFT_278683</name>
</gene>
<accession>A0ABR1F541</accession>
<dbReference type="PROSITE" id="PS50048">
    <property type="entry name" value="ZN2_CY6_FUNGAL_2"/>
    <property type="match status" value="1"/>
</dbReference>
<feature type="domain" description="Zn(2)-C6 fungal-type" evidence="4">
    <location>
        <begin position="142"/>
        <end position="173"/>
    </location>
</feature>
<feature type="compositionally biased region" description="Polar residues" evidence="3">
    <location>
        <begin position="362"/>
        <end position="385"/>
    </location>
</feature>